<comment type="caution">
    <text evidence="1">The sequence shown here is derived from an EMBL/GenBank/DDBJ whole genome shotgun (WGS) entry which is preliminary data.</text>
</comment>
<accession>A0A317YHA4</accession>
<reference evidence="1" key="1">
    <citation type="journal article" date="2018" name="Nat. Genet.">
        <title>Extensive intraspecific gene order and gene structural variations between Mo17 and other maize genomes.</title>
        <authorList>
            <person name="Sun S."/>
            <person name="Zhou Y."/>
            <person name="Chen J."/>
            <person name="Shi J."/>
            <person name="Zhao H."/>
            <person name="Zhao H."/>
            <person name="Song W."/>
            <person name="Zhang M."/>
            <person name="Cui Y."/>
            <person name="Dong X."/>
            <person name="Liu H."/>
            <person name="Ma X."/>
            <person name="Jiao Y."/>
            <person name="Wang B."/>
            <person name="Wei X."/>
            <person name="Stein J.C."/>
            <person name="Glaubitz J.C."/>
            <person name="Lu F."/>
            <person name="Yu G."/>
            <person name="Liang C."/>
            <person name="Fengler K."/>
            <person name="Li B."/>
            <person name="Rafalski A."/>
            <person name="Schnable P.S."/>
            <person name="Ware D.H."/>
            <person name="Buckler E.S."/>
            <person name="Lai J."/>
        </authorList>
    </citation>
    <scope>NUCLEOTIDE SEQUENCE [LARGE SCALE GENOMIC DNA]</scope>
    <source>
        <tissue evidence="1">Seedling</tissue>
    </source>
</reference>
<gene>
    <name evidence="1" type="ORF">Zm00014a_008909</name>
</gene>
<dbReference type="Proteomes" id="UP000251960">
    <property type="component" value="Chromosome 1"/>
</dbReference>
<proteinExistence type="predicted"/>
<protein>
    <submittedName>
        <fullName evidence="1">Uncharacterized protein</fullName>
    </submittedName>
</protein>
<name>A0A317YHA4_MAIZE</name>
<organism evidence="1">
    <name type="scientific">Zea mays</name>
    <name type="common">Maize</name>
    <dbReference type="NCBI Taxonomy" id="4577"/>
    <lineage>
        <taxon>Eukaryota</taxon>
        <taxon>Viridiplantae</taxon>
        <taxon>Streptophyta</taxon>
        <taxon>Embryophyta</taxon>
        <taxon>Tracheophyta</taxon>
        <taxon>Spermatophyta</taxon>
        <taxon>Magnoliopsida</taxon>
        <taxon>Liliopsida</taxon>
        <taxon>Poales</taxon>
        <taxon>Poaceae</taxon>
        <taxon>PACMAD clade</taxon>
        <taxon>Panicoideae</taxon>
        <taxon>Andropogonodae</taxon>
        <taxon>Andropogoneae</taxon>
        <taxon>Tripsacinae</taxon>
        <taxon>Zea</taxon>
    </lineage>
</organism>
<evidence type="ECO:0000313" key="1">
    <source>
        <dbReference type="EMBL" id="PWZ57112.1"/>
    </source>
</evidence>
<sequence length="8" mass="956">MRNVKPVL</sequence>
<dbReference type="EMBL" id="NCVQ01000001">
    <property type="protein sequence ID" value="PWZ57112.1"/>
    <property type="molecule type" value="Genomic_DNA"/>
</dbReference>